<accession>A0A923N8Y6</accession>
<dbReference type="Pfam" id="PF03372">
    <property type="entry name" value="Exo_endo_phos"/>
    <property type="match status" value="1"/>
</dbReference>
<evidence type="ECO:0000259" key="2">
    <source>
        <dbReference type="Pfam" id="PF18962"/>
    </source>
</evidence>
<proteinExistence type="predicted"/>
<dbReference type="Gene3D" id="3.60.10.10">
    <property type="entry name" value="Endonuclease/exonuclease/phosphatase"/>
    <property type="match status" value="1"/>
</dbReference>
<dbReference type="RefSeq" id="WP_187067593.1">
    <property type="nucleotide sequence ID" value="NZ_JACRVF010000003.1"/>
</dbReference>
<dbReference type="Proteomes" id="UP000603640">
    <property type="component" value="Unassembled WGS sequence"/>
</dbReference>
<evidence type="ECO:0000259" key="1">
    <source>
        <dbReference type="Pfam" id="PF03372"/>
    </source>
</evidence>
<dbReference type="EMBL" id="JACRVF010000003">
    <property type="protein sequence ID" value="MBC5993571.1"/>
    <property type="molecule type" value="Genomic_DNA"/>
</dbReference>
<evidence type="ECO:0000313" key="4">
    <source>
        <dbReference type="Proteomes" id="UP000603640"/>
    </source>
</evidence>
<keyword evidence="4" id="KW-1185">Reference proteome</keyword>
<dbReference type="AlphaFoldDB" id="A0A923N8Y6"/>
<name>A0A923N8Y6_9BACT</name>
<feature type="domain" description="Endonuclease/exonuclease/phosphatase" evidence="1">
    <location>
        <begin position="618"/>
        <end position="891"/>
    </location>
</feature>
<dbReference type="NCBIfam" id="TIGR04183">
    <property type="entry name" value="Por_Secre_tail"/>
    <property type="match status" value="1"/>
</dbReference>
<dbReference type="InterPro" id="IPR036691">
    <property type="entry name" value="Endo/exonu/phosph_ase_sf"/>
</dbReference>
<protein>
    <submittedName>
        <fullName evidence="3">T9SS type A sorting domain-containing protein</fullName>
    </submittedName>
</protein>
<comment type="caution">
    <text evidence="3">The sequence shown here is derived from an EMBL/GenBank/DDBJ whole genome shotgun (WGS) entry which is preliminary data.</text>
</comment>
<evidence type="ECO:0000313" key="3">
    <source>
        <dbReference type="EMBL" id="MBC5993571.1"/>
    </source>
</evidence>
<dbReference type="InterPro" id="IPR005135">
    <property type="entry name" value="Endo/exonuclease/phosphatase"/>
</dbReference>
<organism evidence="3 4">
    <name type="scientific">Pontibacter cellulosilyticus</name>
    <dbReference type="NCBI Taxonomy" id="1720253"/>
    <lineage>
        <taxon>Bacteria</taxon>
        <taxon>Pseudomonadati</taxon>
        <taxon>Bacteroidota</taxon>
        <taxon>Cytophagia</taxon>
        <taxon>Cytophagales</taxon>
        <taxon>Hymenobacteraceae</taxon>
        <taxon>Pontibacter</taxon>
    </lineage>
</organism>
<sequence>MIKPLQKLTYFLFIAVFLSISHFGHGQSNPAAQTLPYTTDFSSMQNTTILPAGIAVWLTAYSNSKGAAETSVPSANAPIVATAEKQLSGSSAYNYTLGSNNRLYVQLTSNTTNGSNQIATAVNTTGKTGIRVSYDIELISNQSRSVGVTLQYRVGQSDSWTTVAGSDYSSEGVATEEAIRSFEVTLPAEAENKSLVQLRWITYEILVTGVTGSRDGIALDNLVVTDAVATPNPLTTSVASLNFGSIAAGEQSNVLSYTLTSNNLSGNVTVTAASPFMISDIETSGFIQSKTFSGAELASGKVLYVKVNTGAAGFYAGSIVHAAPNIANVNVTVSADIYSAYVQSFNNCTDGANLVGGWSHYSVTGDQTWACTTFGKDGNGVQISGYTSSSNANEDWLISPNMDFSAFNIPLLSVNHRTKYSGNDLVVKVSTNYSGTGNPAAATWANLATLTADNSDEWKLLENLSLAAYKSANTYVALVYTSTTSASARWTLDNFAVQNVESFISTNLATLRFAETAVGSVSAAQQFTFQGGGFTENLIVAAPTNFELSKDGTAFTTALTYTPAEAAANNTVYVRFKPLTAVAMNEGAVSFTSGTSPSITRGILKGSSILKSKTLDVVTWNIEWFGSTSNGPSNEVLQYENAKQVILNLNADVIGVQEIVDENKLRALATEIGYGYESMTMSWQGSSEQKVAFLYKPEVVTVKKEKVLLSKLYEDIRAGRTTLTGYPVSSSLFWASGRLPYMVQFEANIDGVKQLYNIVNFHAKANTTNPTEDYNRRVYDAQVLKDSLNAQYANANLIILGDYNDDVDVSVVGTNQPSSFNMFVSDNNYKTLTYDLSVAGAFTYESGSLKSFLDHMIVSNTLEDEYIANSIMIESQLLESIADFRSTTSDHLPVSARFYISTDNTTGIADATKGQFKVYPNPTSSYVNLVLPEKATKGNINLSVWSVDGRRVFETTANLHSANQDLNRKISNLAKGVYVIKINAGNEVYQTRLMKQ</sequence>
<dbReference type="InterPro" id="IPR026444">
    <property type="entry name" value="Secre_tail"/>
</dbReference>
<feature type="domain" description="Secretion system C-terminal sorting" evidence="2">
    <location>
        <begin position="918"/>
        <end position="992"/>
    </location>
</feature>
<gene>
    <name evidence="3" type="ORF">H8S84_12055</name>
</gene>
<reference evidence="3" key="1">
    <citation type="submission" date="2020-08" db="EMBL/GenBank/DDBJ databases">
        <title>Pontibacter sp. SD6 16S ribosomal RNA gene Genome sequencing and assembly.</title>
        <authorList>
            <person name="Kang M."/>
        </authorList>
    </citation>
    <scope>NUCLEOTIDE SEQUENCE</scope>
    <source>
        <strain evidence="3">SD6</strain>
    </source>
</reference>
<dbReference type="NCBIfam" id="NF038128">
    <property type="entry name" value="choice_anch_J"/>
    <property type="match status" value="1"/>
</dbReference>
<dbReference type="Gene3D" id="2.60.120.260">
    <property type="entry name" value="Galactose-binding domain-like"/>
    <property type="match status" value="1"/>
</dbReference>
<dbReference type="SUPFAM" id="SSF56219">
    <property type="entry name" value="DNase I-like"/>
    <property type="match status" value="1"/>
</dbReference>
<dbReference type="Pfam" id="PF18962">
    <property type="entry name" value="Por_Secre_tail"/>
    <property type="match status" value="1"/>
</dbReference>
<dbReference type="GO" id="GO:0003824">
    <property type="term" value="F:catalytic activity"/>
    <property type="evidence" value="ECO:0007669"/>
    <property type="project" value="InterPro"/>
</dbReference>